<dbReference type="GeneID" id="19470635"/>
<evidence type="ECO:0000313" key="3">
    <source>
        <dbReference type="Proteomes" id="UP000016922"/>
    </source>
</evidence>
<organism evidence="2 3">
    <name type="scientific">Glarea lozoyensis (strain ATCC 20868 / MF5171)</name>
    <dbReference type="NCBI Taxonomy" id="1116229"/>
    <lineage>
        <taxon>Eukaryota</taxon>
        <taxon>Fungi</taxon>
        <taxon>Dikarya</taxon>
        <taxon>Ascomycota</taxon>
        <taxon>Pezizomycotina</taxon>
        <taxon>Leotiomycetes</taxon>
        <taxon>Helotiales</taxon>
        <taxon>Helotiaceae</taxon>
        <taxon>Glarea</taxon>
    </lineage>
</organism>
<dbReference type="EMBL" id="KE145372">
    <property type="protein sequence ID" value="EPE25013.1"/>
    <property type="molecule type" value="Genomic_DNA"/>
</dbReference>
<dbReference type="KEGG" id="glz:GLAREA_11594"/>
<dbReference type="AlphaFoldDB" id="S3DEC3"/>
<dbReference type="OrthoDB" id="5424675at2759"/>
<feature type="region of interest" description="Disordered" evidence="1">
    <location>
        <begin position="62"/>
        <end position="84"/>
    </location>
</feature>
<evidence type="ECO:0000313" key="2">
    <source>
        <dbReference type="EMBL" id="EPE25013.1"/>
    </source>
</evidence>
<reference evidence="2 3" key="1">
    <citation type="journal article" date="2013" name="BMC Genomics">
        <title>Genomics-driven discovery of the pneumocandin biosynthetic gene cluster in the fungus Glarea lozoyensis.</title>
        <authorList>
            <person name="Chen L."/>
            <person name="Yue Q."/>
            <person name="Zhang X."/>
            <person name="Xiang M."/>
            <person name="Wang C."/>
            <person name="Li S."/>
            <person name="Che Y."/>
            <person name="Ortiz-Lopez F.J."/>
            <person name="Bills G.F."/>
            <person name="Liu X."/>
            <person name="An Z."/>
        </authorList>
    </citation>
    <scope>NUCLEOTIDE SEQUENCE [LARGE SCALE GENOMIC DNA]</scope>
    <source>
        <strain evidence="3">ATCC 20868 / MF5171</strain>
    </source>
</reference>
<dbReference type="RefSeq" id="XP_008087928.1">
    <property type="nucleotide sequence ID" value="XM_008089737.1"/>
</dbReference>
<sequence>MGFFDFISKTVDVVKGVVVDNPIINRLGSVASIITHAIPGVGPVIDAATPALNAIFSQDSKAERISDPSDPAVLNSEKPGVQVT</sequence>
<evidence type="ECO:0000256" key="1">
    <source>
        <dbReference type="SAM" id="MobiDB-lite"/>
    </source>
</evidence>
<name>S3DEC3_GLAL2</name>
<keyword evidence="3" id="KW-1185">Reference proteome</keyword>
<dbReference type="Proteomes" id="UP000016922">
    <property type="component" value="Unassembled WGS sequence"/>
</dbReference>
<protein>
    <submittedName>
        <fullName evidence="2">Uncharacterized protein</fullName>
    </submittedName>
</protein>
<gene>
    <name evidence="2" type="ORF">GLAREA_11594</name>
</gene>
<dbReference type="HOGENOM" id="CLU_2527663_0_0_1"/>
<proteinExistence type="predicted"/>
<accession>S3DEC3</accession>